<dbReference type="GO" id="GO:0043565">
    <property type="term" value="F:sequence-specific DNA binding"/>
    <property type="evidence" value="ECO:0007669"/>
    <property type="project" value="InterPro"/>
</dbReference>
<proteinExistence type="predicted"/>
<evidence type="ECO:0000259" key="4">
    <source>
        <dbReference type="PROSITE" id="PS01124"/>
    </source>
</evidence>
<keyword evidence="2" id="KW-0238">DNA-binding</keyword>
<evidence type="ECO:0000256" key="2">
    <source>
        <dbReference type="ARBA" id="ARBA00023125"/>
    </source>
</evidence>
<dbReference type="AlphaFoldDB" id="A0A327L1X2"/>
<sequence length="342" mass="37379">MIQKNTVDPTPVDPLSEALSAMHMESSLLAIFNLPGLWSVAHPRKGGVVCHIVAEGTCFCNPAEGPTIELGRGDLIAFPHGDPHTLASSPGLKGTPIAPLLDAIGHPVWTPQNQYPRPVRYWGNGPGARTLVIDLVSAFPVPNRNLLLRALPSVMHIRAEHLKVRSWLDFALDMVASEPPKGTPGYAAAVSRMTDLIFIQAVRTHLSIQAADARGWLRGLFHPRISRALQAIHHDPQRNWTVAQLATEAGMSRTPFALEFTACLELSPIRYLTEWRMHLASRRLAEGVPISVVADELGYASPISFARTFRRVMGITPGGYRRGVTREDAIEAKPGTPHAQLN</sequence>
<dbReference type="InterPro" id="IPR018060">
    <property type="entry name" value="HTH_AraC"/>
</dbReference>
<protein>
    <recommendedName>
        <fullName evidence="4">HTH araC/xylS-type domain-containing protein</fullName>
    </recommendedName>
</protein>
<dbReference type="Proteomes" id="UP000249130">
    <property type="component" value="Unassembled WGS sequence"/>
</dbReference>
<dbReference type="PANTHER" id="PTHR46796:SF7">
    <property type="entry name" value="ARAC FAMILY TRANSCRIPTIONAL REGULATOR"/>
    <property type="match status" value="1"/>
</dbReference>
<dbReference type="SMART" id="SM00342">
    <property type="entry name" value="HTH_ARAC"/>
    <property type="match status" value="1"/>
</dbReference>
<dbReference type="InterPro" id="IPR018062">
    <property type="entry name" value="HTH_AraC-typ_CS"/>
</dbReference>
<dbReference type="InterPro" id="IPR009057">
    <property type="entry name" value="Homeodomain-like_sf"/>
</dbReference>
<dbReference type="Pfam" id="PF12833">
    <property type="entry name" value="HTH_18"/>
    <property type="match status" value="1"/>
</dbReference>
<evidence type="ECO:0000313" key="6">
    <source>
        <dbReference type="Proteomes" id="UP000249130"/>
    </source>
</evidence>
<dbReference type="RefSeq" id="WP_111418795.1">
    <property type="nucleotide sequence ID" value="NZ_NPEX01000047.1"/>
</dbReference>
<gene>
    <name evidence="5" type="ORF">CH341_09435</name>
</gene>
<dbReference type="Gene3D" id="1.10.10.60">
    <property type="entry name" value="Homeodomain-like"/>
    <property type="match status" value="2"/>
</dbReference>
<dbReference type="InterPro" id="IPR011051">
    <property type="entry name" value="RmlC_Cupin_sf"/>
</dbReference>
<dbReference type="InterPro" id="IPR050204">
    <property type="entry name" value="AraC_XylS_family_regulators"/>
</dbReference>
<dbReference type="GO" id="GO:0003700">
    <property type="term" value="F:DNA-binding transcription factor activity"/>
    <property type="evidence" value="ECO:0007669"/>
    <property type="project" value="InterPro"/>
</dbReference>
<dbReference type="PROSITE" id="PS01124">
    <property type="entry name" value="HTH_ARAC_FAMILY_2"/>
    <property type="match status" value="1"/>
</dbReference>
<dbReference type="PANTHER" id="PTHR46796">
    <property type="entry name" value="HTH-TYPE TRANSCRIPTIONAL ACTIVATOR RHAS-RELATED"/>
    <property type="match status" value="1"/>
</dbReference>
<reference evidence="5 6" key="1">
    <citation type="submission" date="2017-07" db="EMBL/GenBank/DDBJ databases">
        <title>Draft Genome Sequences of Select Purple Nonsulfur Bacteria.</title>
        <authorList>
            <person name="Lasarre B."/>
            <person name="Mckinlay J.B."/>
        </authorList>
    </citation>
    <scope>NUCLEOTIDE SEQUENCE [LARGE SCALE GENOMIC DNA]</scope>
    <source>
        <strain evidence="5 6">DSM 5909</strain>
    </source>
</reference>
<organism evidence="5 6">
    <name type="scientific">Rhodoplanes roseus</name>
    <dbReference type="NCBI Taxonomy" id="29409"/>
    <lineage>
        <taxon>Bacteria</taxon>
        <taxon>Pseudomonadati</taxon>
        <taxon>Pseudomonadota</taxon>
        <taxon>Alphaproteobacteria</taxon>
        <taxon>Hyphomicrobiales</taxon>
        <taxon>Nitrobacteraceae</taxon>
        <taxon>Rhodoplanes</taxon>
    </lineage>
</organism>
<evidence type="ECO:0000256" key="1">
    <source>
        <dbReference type="ARBA" id="ARBA00023015"/>
    </source>
</evidence>
<dbReference type="InterPro" id="IPR020449">
    <property type="entry name" value="Tscrpt_reg_AraC-type_HTH"/>
</dbReference>
<dbReference type="InterPro" id="IPR032783">
    <property type="entry name" value="AraC_lig"/>
</dbReference>
<feature type="domain" description="HTH araC/xylS-type" evidence="4">
    <location>
        <begin position="226"/>
        <end position="323"/>
    </location>
</feature>
<comment type="caution">
    <text evidence="5">The sequence shown here is derived from an EMBL/GenBank/DDBJ whole genome shotgun (WGS) entry which is preliminary data.</text>
</comment>
<dbReference type="Pfam" id="PF12852">
    <property type="entry name" value="Cupin_6"/>
    <property type="match status" value="1"/>
</dbReference>
<dbReference type="SUPFAM" id="SSF46689">
    <property type="entry name" value="Homeodomain-like"/>
    <property type="match status" value="2"/>
</dbReference>
<dbReference type="PRINTS" id="PR00032">
    <property type="entry name" value="HTHARAC"/>
</dbReference>
<evidence type="ECO:0000313" key="5">
    <source>
        <dbReference type="EMBL" id="RAI44367.1"/>
    </source>
</evidence>
<keyword evidence="3" id="KW-0804">Transcription</keyword>
<dbReference type="PROSITE" id="PS00041">
    <property type="entry name" value="HTH_ARAC_FAMILY_1"/>
    <property type="match status" value="1"/>
</dbReference>
<keyword evidence="1" id="KW-0805">Transcription regulation</keyword>
<accession>A0A327L1X2</accession>
<name>A0A327L1X2_9BRAD</name>
<dbReference type="EMBL" id="NPEX01000047">
    <property type="protein sequence ID" value="RAI44367.1"/>
    <property type="molecule type" value="Genomic_DNA"/>
</dbReference>
<dbReference type="SUPFAM" id="SSF51182">
    <property type="entry name" value="RmlC-like cupins"/>
    <property type="match status" value="1"/>
</dbReference>
<evidence type="ECO:0000256" key="3">
    <source>
        <dbReference type="ARBA" id="ARBA00023163"/>
    </source>
</evidence>
<keyword evidence="6" id="KW-1185">Reference proteome</keyword>
<dbReference type="OrthoDB" id="9802263at2"/>